<comment type="caution">
    <text evidence="3">The sequence shown here is derived from an EMBL/GenBank/DDBJ whole genome shotgun (WGS) entry which is preliminary data.</text>
</comment>
<organism evidence="3">
    <name type="scientific">Tanacetum cinerariifolium</name>
    <name type="common">Dalmatian daisy</name>
    <name type="synonym">Chrysanthemum cinerariifolium</name>
    <dbReference type="NCBI Taxonomy" id="118510"/>
    <lineage>
        <taxon>Eukaryota</taxon>
        <taxon>Viridiplantae</taxon>
        <taxon>Streptophyta</taxon>
        <taxon>Embryophyta</taxon>
        <taxon>Tracheophyta</taxon>
        <taxon>Spermatophyta</taxon>
        <taxon>Magnoliopsida</taxon>
        <taxon>eudicotyledons</taxon>
        <taxon>Gunneridae</taxon>
        <taxon>Pentapetalae</taxon>
        <taxon>asterids</taxon>
        <taxon>campanulids</taxon>
        <taxon>Asterales</taxon>
        <taxon>Asteraceae</taxon>
        <taxon>Asteroideae</taxon>
        <taxon>Anthemideae</taxon>
        <taxon>Anthemidinae</taxon>
        <taxon>Tanacetum</taxon>
    </lineage>
</organism>
<gene>
    <name evidence="3" type="ORF">Tci_010872</name>
</gene>
<feature type="region of interest" description="Disordered" evidence="2">
    <location>
        <begin position="379"/>
        <end position="405"/>
    </location>
</feature>
<keyword evidence="1" id="KW-0175">Coiled coil</keyword>
<feature type="compositionally biased region" description="Low complexity" evidence="2">
    <location>
        <begin position="138"/>
        <end position="149"/>
    </location>
</feature>
<accession>A0A6L2JTF2</accession>
<dbReference type="EMBL" id="BKCJ010001107">
    <property type="protein sequence ID" value="GEU38894.1"/>
    <property type="molecule type" value="Genomic_DNA"/>
</dbReference>
<feature type="coiled-coil region" evidence="1">
    <location>
        <begin position="195"/>
        <end position="253"/>
    </location>
</feature>
<evidence type="ECO:0000256" key="1">
    <source>
        <dbReference type="SAM" id="Coils"/>
    </source>
</evidence>
<dbReference type="AlphaFoldDB" id="A0A6L2JTF2"/>
<proteinExistence type="predicted"/>
<evidence type="ECO:0000313" key="3">
    <source>
        <dbReference type="EMBL" id="GEU38894.1"/>
    </source>
</evidence>
<sequence length="405" mass="44145">MDLFAFIHALDPTKVRVVEREREVDKPRLLDITIGSTVPVLLVAPNRADNELEASVEWLFDEGGSGTQTEQGDSTRGRPDTEIQLVVRAMDTIAEEAAPVRSRRLGKRKSMVVYAGGASHPPKKLREDHGTPSGTFVSGKSGSSLQRSSTPVMTTAAAVTSMVDSTLVAKEKTVKPSLFSTDSSSAEKRRLKYVVEEKDELHEARDEKIENLKAQMLWKEAEAAKAIPLRAEASNFETVKKSLRDEVNALKEHNALTSVKSQNDALVDRVHELELSSSGLQEKVTVYENYMEQLKKFQDDRMKATNLISCVELAITIYLNSPKYLSALGAAIGKSIEKGTEGTSDVVPATADTTTALSTTFASASTIAPISVDDYEVMGTDDQEDADGNADPFPNIDDAELNIPQ</sequence>
<protein>
    <submittedName>
        <fullName evidence="3">Uncharacterized protein</fullName>
    </submittedName>
</protein>
<evidence type="ECO:0000256" key="2">
    <source>
        <dbReference type="SAM" id="MobiDB-lite"/>
    </source>
</evidence>
<feature type="region of interest" description="Disordered" evidence="2">
    <location>
        <begin position="116"/>
        <end position="150"/>
    </location>
</feature>
<feature type="compositionally biased region" description="Acidic residues" evidence="2">
    <location>
        <begin position="379"/>
        <end position="388"/>
    </location>
</feature>
<reference evidence="3" key="1">
    <citation type="journal article" date="2019" name="Sci. Rep.">
        <title>Draft genome of Tanacetum cinerariifolium, the natural source of mosquito coil.</title>
        <authorList>
            <person name="Yamashiro T."/>
            <person name="Shiraishi A."/>
            <person name="Satake H."/>
            <person name="Nakayama K."/>
        </authorList>
    </citation>
    <scope>NUCLEOTIDE SEQUENCE</scope>
</reference>
<name>A0A6L2JTF2_TANCI</name>